<organism evidence="2 3">
    <name type="scientific">Streptomyces turgidiscabies (strain Car8)</name>
    <dbReference type="NCBI Taxonomy" id="698760"/>
    <lineage>
        <taxon>Bacteria</taxon>
        <taxon>Bacillati</taxon>
        <taxon>Actinomycetota</taxon>
        <taxon>Actinomycetes</taxon>
        <taxon>Kitasatosporales</taxon>
        <taxon>Streptomycetaceae</taxon>
        <taxon>Streptomyces</taxon>
    </lineage>
</organism>
<feature type="domain" description="Beta-lactamase-related" evidence="1">
    <location>
        <begin position="28"/>
        <end position="354"/>
    </location>
</feature>
<keyword evidence="3" id="KW-1185">Reference proteome</keyword>
<evidence type="ECO:0000313" key="3">
    <source>
        <dbReference type="Proteomes" id="UP000010931"/>
    </source>
</evidence>
<dbReference type="PANTHER" id="PTHR43319:SF3">
    <property type="entry name" value="BETA-LACTAMASE-RELATED DOMAIN-CONTAINING PROTEIN"/>
    <property type="match status" value="1"/>
</dbReference>
<dbReference type="PATRIC" id="fig|698760.3.peg.4388"/>
<dbReference type="EMBL" id="AEJB01000324">
    <property type="protein sequence ID" value="ELP66861.1"/>
    <property type="molecule type" value="Genomic_DNA"/>
</dbReference>
<dbReference type="Pfam" id="PF00144">
    <property type="entry name" value="Beta-lactamase"/>
    <property type="match status" value="1"/>
</dbReference>
<sequence length="370" mass="39439">MVETSGTCTDQFASVREALAASLDDKDVGASVAVYLDGEPVVDLWGGHADEARTVPWERDTITNTWSTTKTMTALCALVLADRGELDLDAPVARYWPEFAANGKDDVRVRHLLGHTAGLPTWDVPMTIEDLYDWPTATARLAAQAPAWKPGTEAGYHASTYGYLLGEVVRRVTGRTLGVFFAEEIAGPLGADFHIGLPAEYDHRVTPVIPPVERPLDPDAAPDRPGNPPVVAATANTEAWRRAEIPAANGHGNARSVAAVQSVLSFGGTARGVRLLSQAGCERVLEEQFSGTDSVLGVPMRWGMGYGLGSGLLPNPRTCSWGGWGGSMVLVDMDARLTVAYVMNRMLDSGGLSDDRAFLMVAAAYEGLSG</sequence>
<name>L7F737_STRT8</name>
<proteinExistence type="predicted"/>
<evidence type="ECO:0000313" key="2">
    <source>
        <dbReference type="EMBL" id="ELP66861.1"/>
    </source>
</evidence>
<dbReference type="Proteomes" id="UP000010931">
    <property type="component" value="Unassembled WGS sequence"/>
</dbReference>
<dbReference type="AlphaFoldDB" id="L7F737"/>
<accession>L7F737</accession>
<dbReference type="Gene3D" id="3.40.710.10">
    <property type="entry name" value="DD-peptidase/beta-lactamase superfamily"/>
    <property type="match status" value="1"/>
</dbReference>
<comment type="caution">
    <text evidence="2">The sequence shown here is derived from an EMBL/GenBank/DDBJ whole genome shotgun (WGS) entry which is preliminary data.</text>
</comment>
<dbReference type="InterPro" id="IPR001466">
    <property type="entry name" value="Beta-lactam-related"/>
</dbReference>
<reference evidence="2 3" key="1">
    <citation type="journal article" date="2011" name="Plasmid">
        <title>Streptomyces turgidiscabies Car8 contains a modular pathogenicity island that shares virulence genes with other actinobacterial plant pathogens.</title>
        <authorList>
            <person name="Huguet-Tapia J.C."/>
            <person name="Badger J.H."/>
            <person name="Loria R."/>
            <person name="Pettis G.S."/>
        </authorList>
    </citation>
    <scope>NUCLEOTIDE SEQUENCE [LARGE SCALE GENOMIC DNA]</scope>
    <source>
        <strain evidence="2 3">Car8</strain>
    </source>
</reference>
<evidence type="ECO:0000259" key="1">
    <source>
        <dbReference type="Pfam" id="PF00144"/>
    </source>
</evidence>
<dbReference type="InterPro" id="IPR052907">
    <property type="entry name" value="Beta-lactamase/esterase"/>
</dbReference>
<protein>
    <submittedName>
        <fullName evidence="2">Beta-lactamase</fullName>
    </submittedName>
</protein>
<dbReference type="PANTHER" id="PTHR43319">
    <property type="entry name" value="BETA-LACTAMASE-RELATED"/>
    <property type="match status" value="1"/>
</dbReference>
<dbReference type="GeneID" id="97399199"/>
<dbReference type="SUPFAM" id="SSF56601">
    <property type="entry name" value="beta-lactamase/transpeptidase-like"/>
    <property type="match status" value="1"/>
</dbReference>
<gene>
    <name evidence="2" type="ORF">STRTUCAR8_09660</name>
</gene>
<dbReference type="InterPro" id="IPR012338">
    <property type="entry name" value="Beta-lactam/transpept-like"/>
</dbReference>
<dbReference type="RefSeq" id="WP_006378033.1">
    <property type="nucleotide sequence ID" value="NZ_AEJB01000324.1"/>
</dbReference>
<dbReference type="STRING" id="85558.T45_03671"/>